<proteinExistence type="predicted"/>
<evidence type="ECO:0000313" key="3">
    <source>
        <dbReference type="Proteomes" id="UP000053647"/>
    </source>
</evidence>
<sequence length="120" mass="13209">MPHPPNMTCQMAYEEATDPLNSNASTGMMKPAGTSNRLLNGSNEVEGENGREVIEDIEVEDEKDKSIPPPSVPLEGEKNGQQPSGHIDKAAMHLEAPQHKLTTMHLIQMPYDKESSRESQ</sequence>
<organism evidence="2 3">
    <name type="scientific">Paxillus involutus ATCC 200175</name>
    <dbReference type="NCBI Taxonomy" id="664439"/>
    <lineage>
        <taxon>Eukaryota</taxon>
        <taxon>Fungi</taxon>
        <taxon>Dikarya</taxon>
        <taxon>Basidiomycota</taxon>
        <taxon>Agaricomycotina</taxon>
        <taxon>Agaricomycetes</taxon>
        <taxon>Agaricomycetidae</taxon>
        <taxon>Boletales</taxon>
        <taxon>Paxilineae</taxon>
        <taxon>Paxillaceae</taxon>
        <taxon>Paxillus</taxon>
    </lineage>
</organism>
<feature type="region of interest" description="Disordered" evidence="1">
    <location>
        <begin position="14"/>
        <end position="85"/>
    </location>
</feature>
<protein>
    <submittedName>
        <fullName evidence="2">Uncharacterized protein</fullName>
    </submittedName>
</protein>
<reference evidence="2 3" key="1">
    <citation type="submission" date="2014-06" db="EMBL/GenBank/DDBJ databases">
        <authorList>
            <consortium name="DOE Joint Genome Institute"/>
            <person name="Kuo A."/>
            <person name="Kohler A."/>
            <person name="Nagy L.G."/>
            <person name="Floudas D."/>
            <person name="Copeland A."/>
            <person name="Barry K.W."/>
            <person name="Cichocki N."/>
            <person name="Veneault-Fourrey C."/>
            <person name="LaButti K."/>
            <person name="Lindquist E.A."/>
            <person name="Lipzen A."/>
            <person name="Lundell T."/>
            <person name="Morin E."/>
            <person name="Murat C."/>
            <person name="Sun H."/>
            <person name="Tunlid A."/>
            <person name="Henrissat B."/>
            <person name="Grigoriev I.V."/>
            <person name="Hibbett D.S."/>
            <person name="Martin F."/>
            <person name="Nordberg H.P."/>
            <person name="Cantor M.N."/>
            <person name="Hua S.X."/>
        </authorList>
    </citation>
    <scope>NUCLEOTIDE SEQUENCE [LARGE SCALE GENOMIC DNA]</scope>
    <source>
        <strain evidence="2 3">ATCC 200175</strain>
    </source>
</reference>
<accession>A0A0C9TTT9</accession>
<dbReference type="HOGENOM" id="CLU_125777_1_1_1"/>
<dbReference type="OrthoDB" id="10549438at2759"/>
<gene>
    <name evidence="2" type="ORF">PAXINDRAFT_16386</name>
</gene>
<reference evidence="3" key="2">
    <citation type="submission" date="2015-01" db="EMBL/GenBank/DDBJ databases">
        <title>Evolutionary Origins and Diversification of the Mycorrhizal Mutualists.</title>
        <authorList>
            <consortium name="DOE Joint Genome Institute"/>
            <consortium name="Mycorrhizal Genomics Consortium"/>
            <person name="Kohler A."/>
            <person name="Kuo A."/>
            <person name="Nagy L.G."/>
            <person name="Floudas D."/>
            <person name="Copeland A."/>
            <person name="Barry K.W."/>
            <person name="Cichocki N."/>
            <person name="Veneault-Fourrey C."/>
            <person name="LaButti K."/>
            <person name="Lindquist E.A."/>
            <person name="Lipzen A."/>
            <person name="Lundell T."/>
            <person name="Morin E."/>
            <person name="Murat C."/>
            <person name="Riley R."/>
            <person name="Ohm R."/>
            <person name="Sun H."/>
            <person name="Tunlid A."/>
            <person name="Henrissat B."/>
            <person name="Grigoriev I.V."/>
            <person name="Hibbett D.S."/>
            <person name="Martin F."/>
        </authorList>
    </citation>
    <scope>NUCLEOTIDE SEQUENCE [LARGE SCALE GENOMIC DNA]</scope>
    <source>
        <strain evidence="3">ATCC 200175</strain>
    </source>
</reference>
<keyword evidence="3" id="KW-1185">Reference proteome</keyword>
<dbReference type="EMBL" id="KN819401">
    <property type="protein sequence ID" value="KIJ10616.1"/>
    <property type="molecule type" value="Genomic_DNA"/>
</dbReference>
<name>A0A0C9TTT9_PAXIN</name>
<evidence type="ECO:0000313" key="2">
    <source>
        <dbReference type="EMBL" id="KIJ10616.1"/>
    </source>
</evidence>
<evidence type="ECO:0000256" key="1">
    <source>
        <dbReference type="SAM" id="MobiDB-lite"/>
    </source>
</evidence>
<dbReference type="AlphaFoldDB" id="A0A0C9TTT9"/>
<dbReference type="Proteomes" id="UP000053647">
    <property type="component" value="Unassembled WGS sequence"/>
</dbReference>
<feature type="compositionally biased region" description="Polar residues" evidence="1">
    <location>
        <begin position="33"/>
        <end position="43"/>
    </location>
</feature>